<comment type="caution">
    <text evidence="2">The sequence shown here is derived from an EMBL/GenBank/DDBJ whole genome shotgun (WGS) entry which is preliminary data.</text>
</comment>
<name>A0ABT3QGD4_9PROT</name>
<dbReference type="EMBL" id="JAPIUZ010000005">
    <property type="protein sequence ID" value="MCX2564345.1"/>
    <property type="molecule type" value="Genomic_DNA"/>
</dbReference>
<organism evidence="2 3">
    <name type="scientific">Acetobacter thailandicus</name>
    <dbReference type="NCBI Taxonomy" id="1502842"/>
    <lineage>
        <taxon>Bacteria</taxon>
        <taxon>Pseudomonadati</taxon>
        <taxon>Pseudomonadota</taxon>
        <taxon>Alphaproteobacteria</taxon>
        <taxon>Acetobacterales</taxon>
        <taxon>Acetobacteraceae</taxon>
        <taxon>Acetobacter</taxon>
    </lineage>
</organism>
<feature type="transmembrane region" description="Helical" evidence="1">
    <location>
        <begin position="6"/>
        <end position="26"/>
    </location>
</feature>
<protein>
    <submittedName>
        <fullName evidence="2">YggT family protein</fullName>
    </submittedName>
</protein>
<keyword evidence="1" id="KW-0472">Membrane</keyword>
<reference evidence="2 3" key="1">
    <citation type="submission" date="2022-11" db="EMBL/GenBank/DDBJ databases">
        <title>Genome sequencing of Acetobacter type strain.</title>
        <authorList>
            <person name="Heo J."/>
            <person name="Lee D."/>
            <person name="Han B.-H."/>
            <person name="Hong S.-B."/>
            <person name="Kwon S.-W."/>
        </authorList>
    </citation>
    <scope>NUCLEOTIDE SEQUENCE [LARGE SCALE GENOMIC DNA]</scope>
    <source>
        <strain evidence="2 3">KACC 21253</strain>
    </source>
</reference>
<dbReference type="RefSeq" id="WP_233133264.1">
    <property type="nucleotide sequence ID" value="NZ_JAPIUZ010000005.1"/>
</dbReference>
<accession>A0ABT3QGD4</accession>
<keyword evidence="3" id="KW-1185">Reference proteome</keyword>
<evidence type="ECO:0000313" key="2">
    <source>
        <dbReference type="EMBL" id="MCX2564345.1"/>
    </source>
</evidence>
<keyword evidence="1" id="KW-1133">Transmembrane helix</keyword>
<gene>
    <name evidence="2" type="ORF">OQ497_10285</name>
</gene>
<dbReference type="InterPro" id="IPR003425">
    <property type="entry name" value="CCB3/YggT"/>
</dbReference>
<sequence length="90" mass="10131">MRLLNIYCWVLLASCIFINLCIFGVLDARKSFVQRAGYFLEAVTEPVLAPVRRILPDLGGVDFSPMVVLLLIRYAVQPGLIEVFRYILAG</sequence>
<dbReference type="Pfam" id="PF02325">
    <property type="entry name" value="CCB3_YggT"/>
    <property type="match status" value="1"/>
</dbReference>
<evidence type="ECO:0000313" key="3">
    <source>
        <dbReference type="Proteomes" id="UP001301152"/>
    </source>
</evidence>
<dbReference type="PROSITE" id="PS51257">
    <property type="entry name" value="PROKAR_LIPOPROTEIN"/>
    <property type="match status" value="1"/>
</dbReference>
<dbReference type="Proteomes" id="UP001301152">
    <property type="component" value="Unassembled WGS sequence"/>
</dbReference>
<proteinExistence type="predicted"/>
<keyword evidence="1" id="KW-0812">Transmembrane</keyword>
<evidence type="ECO:0000256" key="1">
    <source>
        <dbReference type="SAM" id="Phobius"/>
    </source>
</evidence>